<dbReference type="PROSITE" id="PS51732">
    <property type="entry name" value="ASN_GLN_ASE_3"/>
    <property type="match status" value="1"/>
</dbReference>
<organism evidence="2 3">
    <name type="scientific">Candidatus Iainarchaeum sp</name>
    <dbReference type="NCBI Taxonomy" id="3101447"/>
    <lineage>
        <taxon>Archaea</taxon>
        <taxon>Candidatus Iainarchaeota</taxon>
        <taxon>Candidatus Iainarchaeia</taxon>
        <taxon>Candidatus Iainarchaeales</taxon>
        <taxon>Candidatus Iainarchaeaceae</taxon>
        <taxon>Candidatus Iainarchaeum</taxon>
    </lineage>
</organism>
<dbReference type="PIRSF" id="PIRSF001220">
    <property type="entry name" value="L-ASNase_gatD"/>
    <property type="match status" value="1"/>
</dbReference>
<dbReference type="EMBL" id="JACQPB010000034">
    <property type="protein sequence ID" value="MBI4210401.1"/>
    <property type="molecule type" value="Genomic_DNA"/>
</dbReference>
<comment type="caution">
    <text evidence="2">The sequence shown here is derived from an EMBL/GenBank/DDBJ whole genome shotgun (WGS) entry which is preliminary data.</text>
</comment>
<dbReference type="InterPro" id="IPR036152">
    <property type="entry name" value="Asp/glu_Ase-like_sf"/>
</dbReference>
<name>A0A8T3YNJ8_9ARCH</name>
<accession>A0A8T3YNJ8</accession>
<dbReference type="InterPro" id="IPR027474">
    <property type="entry name" value="L-asparaginase_N"/>
</dbReference>
<sequence>MSNARRGQLRFIITGGTIDSFYDSRIDTVTPNRETIVPQYIEALRLRKKPAFAVVCMKDSRRITRADLRKILAAVEKSPQRRIIITHGTYTMADTARYIKSSLRSPGKTVILTGSLTPLNGFTLSDAGFNLGFAVAKAMELPPGVYICMHGRVFLPEEAAKLVSQARFISIFSDK</sequence>
<dbReference type="PIRSF" id="PIRSF500176">
    <property type="entry name" value="L_ASNase"/>
    <property type="match status" value="1"/>
</dbReference>
<reference evidence="2" key="1">
    <citation type="submission" date="2020-07" db="EMBL/GenBank/DDBJ databases">
        <title>Huge and variable diversity of episymbiotic CPR bacteria and DPANN archaea in groundwater ecosystems.</title>
        <authorList>
            <person name="He C.Y."/>
            <person name="Keren R."/>
            <person name="Whittaker M."/>
            <person name="Farag I.F."/>
            <person name="Doudna J."/>
            <person name="Cate J.H.D."/>
            <person name="Banfield J.F."/>
        </authorList>
    </citation>
    <scope>NUCLEOTIDE SEQUENCE</scope>
    <source>
        <strain evidence="2">NC_groundwater_1296_Ag_S-0.2um_52_80</strain>
    </source>
</reference>
<gene>
    <name evidence="2" type="ORF">HY544_02755</name>
</gene>
<dbReference type="Proteomes" id="UP000732298">
    <property type="component" value="Unassembled WGS sequence"/>
</dbReference>
<evidence type="ECO:0000313" key="3">
    <source>
        <dbReference type="Proteomes" id="UP000732298"/>
    </source>
</evidence>
<proteinExistence type="predicted"/>
<evidence type="ECO:0000259" key="1">
    <source>
        <dbReference type="Pfam" id="PF00710"/>
    </source>
</evidence>
<dbReference type="PANTHER" id="PTHR11707:SF28">
    <property type="entry name" value="60 KDA LYSOPHOSPHOLIPASE"/>
    <property type="match status" value="1"/>
</dbReference>
<dbReference type="AlphaFoldDB" id="A0A8T3YNJ8"/>
<dbReference type="Gene3D" id="3.40.50.1170">
    <property type="entry name" value="L-asparaginase, N-terminal domain"/>
    <property type="match status" value="1"/>
</dbReference>
<dbReference type="PANTHER" id="PTHR11707">
    <property type="entry name" value="L-ASPARAGINASE"/>
    <property type="match status" value="1"/>
</dbReference>
<protein>
    <submittedName>
        <fullName evidence="2">Asparaginase</fullName>
    </submittedName>
</protein>
<dbReference type="PRINTS" id="PR00139">
    <property type="entry name" value="ASNGLNASE"/>
</dbReference>
<feature type="domain" description="L-asparaginase N-terminal" evidence="1">
    <location>
        <begin position="11"/>
        <end position="166"/>
    </location>
</feature>
<dbReference type="SUPFAM" id="SSF53774">
    <property type="entry name" value="Glutaminase/Asparaginase"/>
    <property type="match status" value="1"/>
</dbReference>
<dbReference type="Pfam" id="PF00710">
    <property type="entry name" value="Asparaginase"/>
    <property type="match status" value="1"/>
</dbReference>
<dbReference type="GO" id="GO:0004067">
    <property type="term" value="F:asparaginase activity"/>
    <property type="evidence" value="ECO:0007669"/>
    <property type="project" value="UniProtKB-UniRule"/>
</dbReference>
<dbReference type="InterPro" id="IPR006034">
    <property type="entry name" value="Asparaginase/glutaminase-like"/>
</dbReference>
<dbReference type="InterPro" id="IPR037152">
    <property type="entry name" value="L-asparaginase_N_sf"/>
</dbReference>
<evidence type="ECO:0000313" key="2">
    <source>
        <dbReference type="EMBL" id="MBI4210401.1"/>
    </source>
</evidence>